<gene>
    <name evidence="2" type="ORF">LZ24_01518</name>
</gene>
<protein>
    <submittedName>
        <fullName evidence="2">Uncharacterized protein</fullName>
    </submittedName>
</protein>
<evidence type="ECO:0000256" key="1">
    <source>
        <dbReference type="SAM" id="MobiDB-lite"/>
    </source>
</evidence>
<evidence type="ECO:0000313" key="2">
    <source>
        <dbReference type="EMBL" id="TWI72376.1"/>
    </source>
</evidence>
<dbReference type="EMBL" id="VLLC01000010">
    <property type="protein sequence ID" value="TWI72376.1"/>
    <property type="molecule type" value="Genomic_DNA"/>
</dbReference>
<keyword evidence="3" id="KW-1185">Reference proteome</keyword>
<dbReference type="AlphaFoldDB" id="A0A562RVF8"/>
<comment type="caution">
    <text evidence="2">The sequence shown here is derived from an EMBL/GenBank/DDBJ whole genome shotgun (WGS) entry which is preliminary data.</text>
</comment>
<feature type="compositionally biased region" description="Polar residues" evidence="1">
    <location>
        <begin position="40"/>
        <end position="54"/>
    </location>
</feature>
<dbReference type="OrthoDB" id="9994600at2"/>
<feature type="compositionally biased region" description="Low complexity" evidence="1">
    <location>
        <begin position="1"/>
        <end position="13"/>
    </location>
</feature>
<accession>A0A562RVF8</accession>
<reference evidence="2 3" key="1">
    <citation type="submission" date="2019-07" db="EMBL/GenBank/DDBJ databases">
        <title>Genome sequencing of 100 strains of the haloalkaliphilic chemolithoautotrophic sulfur-oxidizing bacterium Thioalkalivibrio.</title>
        <authorList>
            <person name="Muyzer G."/>
        </authorList>
    </citation>
    <scope>NUCLEOTIDE SEQUENCE [LARGE SCALE GENOMIC DNA]</scope>
    <source>
        <strain evidence="2 3">ASO4-4</strain>
    </source>
</reference>
<proteinExistence type="predicted"/>
<evidence type="ECO:0000313" key="3">
    <source>
        <dbReference type="Proteomes" id="UP000318307"/>
    </source>
</evidence>
<dbReference type="Proteomes" id="UP000318307">
    <property type="component" value="Unassembled WGS sequence"/>
</dbReference>
<feature type="region of interest" description="Disordered" evidence="1">
    <location>
        <begin position="1"/>
        <end position="66"/>
    </location>
</feature>
<organism evidence="2 3">
    <name type="scientific">Desulfobotulus alkaliphilus</name>
    <dbReference type="NCBI Taxonomy" id="622671"/>
    <lineage>
        <taxon>Bacteria</taxon>
        <taxon>Pseudomonadati</taxon>
        <taxon>Thermodesulfobacteriota</taxon>
        <taxon>Desulfobacteria</taxon>
        <taxon>Desulfobacterales</taxon>
        <taxon>Desulfobacteraceae</taxon>
        <taxon>Desulfobotulus</taxon>
    </lineage>
</organism>
<name>A0A562RVF8_9BACT</name>
<sequence length="93" mass="9979">MSIQISSTSIHQQPGINKAVFQPEKNAPARSVAENPAPKTDTTTLSARAQASSLPPQPVKSSDLAEHKITSMAESLASAHQPISYERVMQLLE</sequence>
<dbReference type="RefSeq" id="WP_144684144.1">
    <property type="nucleotide sequence ID" value="NZ_VLLC01000010.1"/>
</dbReference>